<dbReference type="HOGENOM" id="CLU_2761763_0_0_1"/>
<evidence type="ECO:0000313" key="3">
    <source>
        <dbReference type="Proteomes" id="UP000026960"/>
    </source>
</evidence>
<dbReference type="Proteomes" id="UP000026960">
    <property type="component" value="Chromosome 1"/>
</dbReference>
<feature type="compositionally biased region" description="Polar residues" evidence="1">
    <location>
        <begin position="42"/>
        <end position="62"/>
    </location>
</feature>
<name>A0A0D3EXC3_9ORYZ</name>
<keyword evidence="3" id="KW-1185">Reference proteome</keyword>
<evidence type="ECO:0000313" key="2">
    <source>
        <dbReference type="EnsemblPlants" id="OBART01G40320.2"/>
    </source>
</evidence>
<proteinExistence type="predicted"/>
<feature type="region of interest" description="Disordered" evidence="1">
    <location>
        <begin position="42"/>
        <end position="70"/>
    </location>
</feature>
<accession>A0A0D3EXC3</accession>
<evidence type="ECO:0000256" key="1">
    <source>
        <dbReference type="SAM" id="MobiDB-lite"/>
    </source>
</evidence>
<reference evidence="2" key="2">
    <citation type="submission" date="2015-03" db="UniProtKB">
        <authorList>
            <consortium name="EnsemblPlants"/>
        </authorList>
    </citation>
    <scope>IDENTIFICATION</scope>
</reference>
<sequence length="70" mass="7475">MGKKGGWITALKKAFASGPKDKPTNFFNQVQCENLPTELTESHGLTNSTQKAHPKSASDQAQGGNGLVEF</sequence>
<reference evidence="2" key="1">
    <citation type="journal article" date="2009" name="Rice">
        <title>De Novo Next Generation Sequencing of Plant Genomes.</title>
        <authorList>
            <person name="Rounsley S."/>
            <person name="Marri P.R."/>
            <person name="Yu Y."/>
            <person name="He R."/>
            <person name="Sisneros N."/>
            <person name="Goicoechea J.L."/>
            <person name="Lee S.J."/>
            <person name="Angelova A."/>
            <person name="Kudrna D."/>
            <person name="Luo M."/>
            <person name="Affourtit J."/>
            <person name="Desany B."/>
            <person name="Knight J."/>
            <person name="Niazi F."/>
            <person name="Egholm M."/>
            <person name="Wing R.A."/>
        </authorList>
    </citation>
    <scope>NUCLEOTIDE SEQUENCE [LARGE SCALE GENOMIC DNA]</scope>
    <source>
        <strain evidence="2">cv. IRGC 105608</strain>
    </source>
</reference>
<dbReference type="AlphaFoldDB" id="A0A0D3EXC3"/>
<organism evidence="2">
    <name type="scientific">Oryza barthii</name>
    <dbReference type="NCBI Taxonomy" id="65489"/>
    <lineage>
        <taxon>Eukaryota</taxon>
        <taxon>Viridiplantae</taxon>
        <taxon>Streptophyta</taxon>
        <taxon>Embryophyta</taxon>
        <taxon>Tracheophyta</taxon>
        <taxon>Spermatophyta</taxon>
        <taxon>Magnoliopsida</taxon>
        <taxon>Liliopsida</taxon>
        <taxon>Poales</taxon>
        <taxon>Poaceae</taxon>
        <taxon>BOP clade</taxon>
        <taxon>Oryzoideae</taxon>
        <taxon>Oryzeae</taxon>
        <taxon>Oryzinae</taxon>
        <taxon>Oryza</taxon>
    </lineage>
</organism>
<protein>
    <submittedName>
        <fullName evidence="2">Uncharacterized protein</fullName>
    </submittedName>
</protein>
<dbReference type="Gramene" id="OBART01G40320.2">
    <property type="protein sequence ID" value="OBART01G40320.2"/>
    <property type="gene ID" value="OBART01G40320"/>
</dbReference>
<dbReference type="EnsemblPlants" id="OBART01G40320.2">
    <property type="protein sequence ID" value="OBART01G40320.2"/>
    <property type="gene ID" value="OBART01G40320"/>
</dbReference>